<sequence>MSLSRAEYLINRLISNNLSGEELSELLEAVGNEEQQHSYSDVLENYFYRLVQESENDAGSDSKQ</sequence>
<dbReference type="Proteomes" id="UP000294850">
    <property type="component" value="Unassembled WGS sequence"/>
</dbReference>
<gene>
    <name evidence="1" type="ORF">E0F88_20695</name>
</gene>
<keyword evidence="2" id="KW-1185">Reference proteome</keyword>
<dbReference type="OrthoDB" id="964158at2"/>
<reference evidence="1 2" key="1">
    <citation type="submission" date="2019-03" db="EMBL/GenBank/DDBJ databases">
        <title>Dyadobacter AR-3-6 sp. nov., isolated from arctic soil.</title>
        <authorList>
            <person name="Chaudhary D.K."/>
        </authorList>
    </citation>
    <scope>NUCLEOTIDE SEQUENCE [LARGE SCALE GENOMIC DNA]</scope>
    <source>
        <strain evidence="1 2">AR-3-6</strain>
    </source>
</reference>
<protein>
    <submittedName>
        <fullName evidence="1">Uncharacterized protein</fullName>
    </submittedName>
</protein>
<comment type="caution">
    <text evidence="1">The sequence shown here is derived from an EMBL/GenBank/DDBJ whole genome shotgun (WGS) entry which is preliminary data.</text>
</comment>
<dbReference type="RefSeq" id="WP_131960190.1">
    <property type="nucleotide sequence ID" value="NZ_SMFL01000008.1"/>
</dbReference>
<dbReference type="EMBL" id="SMFL01000008">
    <property type="protein sequence ID" value="TDE12769.1"/>
    <property type="molecule type" value="Genomic_DNA"/>
</dbReference>
<accession>A0A4R5DG44</accession>
<evidence type="ECO:0000313" key="2">
    <source>
        <dbReference type="Proteomes" id="UP000294850"/>
    </source>
</evidence>
<proteinExistence type="predicted"/>
<name>A0A4R5DG44_9BACT</name>
<dbReference type="AlphaFoldDB" id="A0A4R5DG44"/>
<evidence type="ECO:0000313" key="1">
    <source>
        <dbReference type="EMBL" id="TDE12769.1"/>
    </source>
</evidence>
<organism evidence="1 2">
    <name type="scientific">Dyadobacter psychrotolerans</name>
    <dbReference type="NCBI Taxonomy" id="2541721"/>
    <lineage>
        <taxon>Bacteria</taxon>
        <taxon>Pseudomonadati</taxon>
        <taxon>Bacteroidota</taxon>
        <taxon>Cytophagia</taxon>
        <taxon>Cytophagales</taxon>
        <taxon>Spirosomataceae</taxon>
        <taxon>Dyadobacter</taxon>
    </lineage>
</organism>